<protein>
    <recommendedName>
        <fullName evidence="4">PGG domain-containing protein</fullName>
    </recommendedName>
</protein>
<dbReference type="PANTHER" id="PTHR24121:SF22">
    <property type="entry name" value="PROTEIN ACCELERATED CELL DEATH 6-LIKE"/>
    <property type="match status" value="1"/>
</dbReference>
<dbReference type="OrthoDB" id="1847170at2759"/>
<dbReference type="Gramene" id="KMS97941">
    <property type="protein sequence ID" value="KMS97941"/>
    <property type="gene ID" value="BVRB_4g097250"/>
</dbReference>
<dbReference type="Pfam" id="PF12796">
    <property type="entry name" value="Ank_2"/>
    <property type="match status" value="1"/>
</dbReference>
<dbReference type="PROSITE" id="PS50088">
    <property type="entry name" value="ANK_REPEAT"/>
    <property type="match status" value="2"/>
</dbReference>
<dbReference type="PANTHER" id="PTHR24121">
    <property type="entry name" value="NO MECHANORECEPTOR POTENTIAL C, ISOFORM D-RELATED"/>
    <property type="match status" value="1"/>
</dbReference>
<evidence type="ECO:0008006" key="4">
    <source>
        <dbReference type="Google" id="ProtNLM"/>
    </source>
</evidence>
<evidence type="ECO:0000313" key="3">
    <source>
        <dbReference type="Proteomes" id="UP000035740"/>
    </source>
</evidence>
<sequence>MESFMFSAAVDGDTSVLNEGIIAERGENSYVAKTPDLENNIIHLAVQNKKSTFIDAAINRFPVLLQQKNSKGNTPFHEAAELGNKETIILLVLHLQETTSDVPYYMEKNNQGDTPLHAALRAQNLDAAYELFIMVVQYHREEILATQNNSKETPLHLYVRFCAGEFLSMNLEHADKRELIEKLITTYPPAMLIKDSDVLTPHMRAAQYGRVLVALRILTYNKQLSECRDIKGRSFLHNLRLKMAHLNASDKEYTLWTCNSILSLHGIHALLFSQDQDGNTPLHLAIADRDFNVAQLFLQQCAKNESSGRKKLIMSLQNSDGKTILDLIDSLSDIPPKLMTLIAQSAKDRIMDNDLYNAALYGDTRLFERRRQESKEADEIQSAARDDNTNEYDDYYFLSQANDGSNIIHIALRHDHKEFIMEGVKHFSHLIYHKDSKGDTPLHVAARLETPTALEFLESSITTWYVASYRSFESDHLPPWIMKNSKGNTFLHEAASTSNYQALLLATNNKFVSSEAFSDVNNNGETILHVIARYANFQDSLTKDVMLTLLNITKADVLHMRDVDGLTPTLRAAQCGKLELLSLISCYFPSLILDCDHKGRTILHLLRTSTITLDNNSGSETLWTYFTGLQAFGSLIFIQDHDGNTPLHLAIILRDFDIADNLFKYYAKINSNTRKEFVNIKNNDGKSIIDLIVGGSDIPSYLVCISDSVLFLLLVLVSLALSLLCQLVYVLEFLELSLPIYQHFDLHVQLTLIAQPAKGRLMDNDLYNAALYGDTRLFERRRQESKEASEIQSIDHSNNSYEYDDDYFLSQANDGSNIIHIALQLDHKEFIVEGLKHFWDLIYHKDFKGDTPLHVAARLQTATALEFLKSSMTTWCESDISFKTDHFSPWKMKNSKGNTFLHEAASTSNYEALYFATKIDYVSSEALSDMNDNGETVLHVIARYANFEENLNYSNGIFFAKTS</sequence>
<dbReference type="Proteomes" id="UP000035740">
    <property type="component" value="Unassembled WGS sequence"/>
</dbReference>
<dbReference type="InterPro" id="IPR002110">
    <property type="entry name" value="Ankyrin_rpt"/>
</dbReference>
<reference evidence="2 3" key="1">
    <citation type="journal article" date="2014" name="Nature">
        <title>The genome of the recently domesticated crop plant sugar beet (Beta vulgaris).</title>
        <authorList>
            <person name="Dohm J.C."/>
            <person name="Minoche A.E."/>
            <person name="Holtgrawe D."/>
            <person name="Capella-Gutierrez S."/>
            <person name="Zakrzewski F."/>
            <person name="Tafer H."/>
            <person name="Rupp O."/>
            <person name="Sorensen T.R."/>
            <person name="Stracke R."/>
            <person name="Reinhardt R."/>
            <person name="Goesmann A."/>
            <person name="Kraft T."/>
            <person name="Schulz B."/>
            <person name="Stadler P.F."/>
            <person name="Schmidt T."/>
            <person name="Gabaldon T."/>
            <person name="Lehrach H."/>
            <person name="Weisshaar B."/>
            <person name="Himmelbauer H."/>
        </authorList>
    </citation>
    <scope>NUCLEOTIDE SEQUENCE [LARGE SCALE GENOMIC DNA]</scope>
    <source>
        <tissue evidence="2">Taproot</tissue>
    </source>
</reference>
<name>A0A0J8BAJ2_BETVV</name>
<evidence type="ECO:0000313" key="2">
    <source>
        <dbReference type="EMBL" id="KMS97941.1"/>
    </source>
</evidence>
<dbReference type="InterPro" id="IPR036770">
    <property type="entry name" value="Ankyrin_rpt-contain_sf"/>
</dbReference>
<organism evidence="2 3">
    <name type="scientific">Beta vulgaris subsp. vulgaris</name>
    <name type="common">Beet</name>
    <dbReference type="NCBI Taxonomy" id="3555"/>
    <lineage>
        <taxon>Eukaryota</taxon>
        <taxon>Viridiplantae</taxon>
        <taxon>Streptophyta</taxon>
        <taxon>Embryophyta</taxon>
        <taxon>Tracheophyta</taxon>
        <taxon>Spermatophyta</taxon>
        <taxon>Magnoliopsida</taxon>
        <taxon>eudicotyledons</taxon>
        <taxon>Gunneridae</taxon>
        <taxon>Pentapetalae</taxon>
        <taxon>Caryophyllales</taxon>
        <taxon>Chenopodiaceae</taxon>
        <taxon>Betoideae</taxon>
        <taxon>Beta</taxon>
    </lineage>
</organism>
<dbReference type="EMBL" id="KQ090284">
    <property type="protein sequence ID" value="KMS97941.1"/>
    <property type="molecule type" value="Genomic_DNA"/>
</dbReference>
<proteinExistence type="predicted"/>
<gene>
    <name evidence="2" type="ORF">BVRB_4g097250</name>
</gene>
<feature type="repeat" description="ANK" evidence="1">
    <location>
        <begin position="277"/>
        <end position="309"/>
    </location>
</feature>
<dbReference type="SMART" id="SM00248">
    <property type="entry name" value="ANK"/>
    <property type="match status" value="14"/>
</dbReference>
<dbReference type="Pfam" id="PF13606">
    <property type="entry name" value="Ank_3"/>
    <property type="match status" value="1"/>
</dbReference>
<keyword evidence="1" id="KW-0040">ANK repeat</keyword>
<dbReference type="Pfam" id="PF00023">
    <property type="entry name" value="Ank"/>
    <property type="match status" value="1"/>
</dbReference>
<dbReference type="AlphaFoldDB" id="A0A0J8BAJ2"/>
<accession>A0A0J8BAJ2</accession>
<feature type="repeat" description="ANK" evidence="1">
    <location>
        <begin position="642"/>
        <end position="674"/>
    </location>
</feature>
<dbReference type="SUPFAM" id="SSF48403">
    <property type="entry name" value="Ankyrin repeat"/>
    <property type="match status" value="3"/>
</dbReference>
<evidence type="ECO:0000256" key="1">
    <source>
        <dbReference type="PROSITE-ProRule" id="PRU00023"/>
    </source>
</evidence>
<dbReference type="Gene3D" id="1.25.40.20">
    <property type="entry name" value="Ankyrin repeat-containing domain"/>
    <property type="match status" value="6"/>
</dbReference>
<dbReference type="PROSITE" id="PS50297">
    <property type="entry name" value="ANK_REP_REGION"/>
    <property type="match status" value="2"/>
</dbReference>
<keyword evidence="3" id="KW-1185">Reference proteome</keyword>
<dbReference type="eggNOG" id="KOG0504">
    <property type="taxonomic scope" value="Eukaryota"/>
</dbReference>